<dbReference type="EMBL" id="MU277231">
    <property type="protein sequence ID" value="KAI0058853.1"/>
    <property type="molecule type" value="Genomic_DNA"/>
</dbReference>
<accession>A0ACB8SSL3</accession>
<reference evidence="1" key="1">
    <citation type="submission" date="2021-03" db="EMBL/GenBank/DDBJ databases">
        <authorList>
            <consortium name="DOE Joint Genome Institute"/>
            <person name="Ahrendt S."/>
            <person name="Looney B.P."/>
            <person name="Miyauchi S."/>
            <person name="Morin E."/>
            <person name="Drula E."/>
            <person name="Courty P.E."/>
            <person name="Chicoki N."/>
            <person name="Fauchery L."/>
            <person name="Kohler A."/>
            <person name="Kuo A."/>
            <person name="Labutti K."/>
            <person name="Pangilinan J."/>
            <person name="Lipzen A."/>
            <person name="Riley R."/>
            <person name="Andreopoulos W."/>
            <person name="He G."/>
            <person name="Johnson J."/>
            <person name="Barry K.W."/>
            <person name="Grigoriev I.V."/>
            <person name="Nagy L."/>
            <person name="Hibbett D."/>
            <person name="Henrissat B."/>
            <person name="Matheny P.B."/>
            <person name="Labbe J."/>
            <person name="Martin F."/>
        </authorList>
    </citation>
    <scope>NUCLEOTIDE SEQUENCE</scope>
    <source>
        <strain evidence="1">HHB10654</strain>
    </source>
</reference>
<comment type="caution">
    <text evidence="1">The sequence shown here is derived from an EMBL/GenBank/DDBJ whole genome shotgun (WGS) entry which is preliminary data.</text>
</comment>
<proteinExistence type="predicted"/>
<evidence type="ECO:0000313" key="2">
    <source>
        <dbReference type="Proteomes" id="UP000814140"/>
    </source>
</evidence>
<gene>
    <name evidence="1" type="ORF">BV25DRAFT_1918961</name>
</gene>
<keyword evidence="2" id="KW-1185">Reference proteome</keyword>
<name>A0ACB8SSL3_9AGAM</name>
<protein>
    <submittedName>
        <fullName evidence="1">Uncharacterized protein</fullName>
    </submittedName>
</protein>
<evidence type="ECO:0000313" key="1">
    <source>
        <dbReference type="EMBL" id="KAI0058853.1"/>
    </source>
</evidence>
<organism evidence="1 2">
    <name type="scientific">Artomyces pyxidatus</name>
    <dbReference type="NCBI Taxonomy" id="48021"/>
    <lineage>
        <taxon>Eukaryota</taxon>
        <taxon>Fungi</taxon>
        <taxon>Dikarya</taxon>
        <taxon>Basidiomycota</taxon>
        <taxon>Agaricomycotina</taxon>
        <taxon>Agaricomycetes</taxon>
        <taxon>Russulales</taxon>
        <taxon>Auriscalpiaceae</taxon>
        <taxon>Artomyces</taxon>
    </lineage>
</organism>
<dbReference type="Proteomes" id="UP000814140">
    <property type="component" value="Unassembled WGS sequence"/>
</dbReference>
<reference evidence="1" key="2">
    <citation type="journal article" date="2022" name="New Phytol.">
        <title>Evolutionary transition to the ectomycorrhizal habit in the genomes of a hyperdiverse lineage of mushroom-forming fungi.</title>
        <authorList>
            <person name="Looney B."/>
            <person name="Miyauchi S."/>
            <person name="Morin E."/>
            <person name="Drula E."/>
            <person name="Courty P.E."/>
            <person name="Kohler A."/>
            <person name="Kuo A."/>
            <person name="LaButti K."/>
            <person name="Pangilinan J."/>
            <person name="Lipzen A."/>
            <person name="Riley R."/>
            <person name="Andreopoulos W."/>
            <person name="He G."/>
            <person name="Johnson J."/>
            <person name="Nolan M."/>
            <person name="Tritt A."/>
            <person name="Barry K.W."/>
            <person name="Grigoriev I.V."/>
            <person name="Nagy L.G."/>
            <person name="Hibbett D."/>
            <person name="Henrissat B."/>
            <person name="Matheny P.B."/>
            <person name="Labbe J."/>
            <person name="Martin F.M."/>
        </authorList>
    </citation>
    <scope>NUCLEOTIDE SEQUENCE</scope>
    <source>
        <strain evidence="1">HHB10654</strain>
    </source>
</reference>
<sequence>MRNPSSDWSRSLSGAGTTGTSTSTSTKWTEEYPMKDQAEKKGGFNTHYSDVPITPLTPAAVKANADALLPPPAVAKDGSTASGRQKRKKSARVESGLRVHWARFRRRLGTGTSPSTSSLMDESTGESSVMRQHIKGPYGEDDEVDEVVVDRNWAEEIKSSVSQSEAGDSPEKSQALGGANASTDHESVALHIEGFWAICTPLIILRWRLWPAIVDFFSLRFFDERSEQYYTKENWFMRKSLALWSSVFLIINWFLATLLVPKPRVLADEIFFYGVAPAFTFPVLVMVMFDWPRDRANVYQFVLSISIWMWALYQVLFIFLCGKYNAKQSHFTCGDKDFLSMFYYACGLPTIAMFGLKMKRLPAAISAWVWAAIAIGLILPNHTTWIRNILNFLVFQGFLIYVHFMLETSERRLYTLRDRLKIQFRATQKAQVNERKAADSKRRLTSYVFHDKSLSTSVRVPLNTALLAVQNMEASGVVPRAQDIEFKALEGSLSMMSKVLNDVLDFNRMDSGRFESVFKPYSFHQVIQSLFVPLRLAADARQLEFSTDLDKSIDLVARYSAYHARGMDPKDIQQALQENPDEDGIVVGDETRLMQIITNLASNACKFTPPGGMLRVTTKLLLPPSEREPWALTNFNAEVDIDQPKEREAEPNLENGLPTCGLTDEDERHHLGGSPLSADTLSQHNMMHAKVPELIVVRIEVTDTGYGIPPKDMMQSKLFSAFNQTEQGKQQGGKGTGLGLALVRQIVKRSGGRLGVKSKVGKGSTFWVELPLGVGAKANIPPSPYQHYQPISEHAVHPAEHAHSEGLHRSPSTSLAAGLMSNATRSMSSTSSDQTHRSGLVELVSKPGGALTRTLNDTIPHAHDVLPEDAERLDSPTIPAVLPRTIEDSSTPKSTRRLQDRIQLPLPAFDPQNLHAPASTSSTSTAVNRENGAPGTPTGSSHENDPPPVPPGLHVLVVDDDSLTRMLMNRMLSRLGCKVSTAENGDIALQMILGPDGFKPPPNVSFSDEMVENVTGEQRLQNELVRSKYAIVFLDNQMPVMSGLKAVSRLRELGRKDFVVGVTGNALLADQEEYLEAGVDHVLTKPVLERSLRNMLVLAGERRHSVISSAPSSP</sequence>